<feature type="region of interest" description="Disordered" evidence="1">
    <location>
        <begin position="469"/>
        <end position="488"/>
    </location>
</feature>
<feature type="compositionally biased region" description="Basic and acidic residues" evidence="1">
    <location>
        <begin position="74"/>
        <end position="88"/>
    </location>
</feature>
<organism evidence="2 3">
    <name type="scientific">Cryptosporidium canis</name>
    <dbReference type="NCBI Taxonomy" id="195482"/>
    <lineage>
        <taxon>Eukaryota</taxon>
        <taxon>Sar</taxon>
        <taxon>Alveolata</taxon>
        <taxon>Apicomplexa</taxon>
        <taxon>Conoidasida</taxon>
        <taxon>Coccidia</taxon>
        <taxon>Eucoccidiorida</taxon>
        <taxon>Eimeriorina</taxon>
        <taxon>Cryptosporidiidae</taxon>
        <taxon>Cryptosporidium</taxon>
    </lineage>
</organism>
<feature type="compositionally biased region" description="Basic and acidic residues" evidence="1">
    <location>
        <begin position="268"/>
        <end position="281"/>
    </location>
</feature>
<comment type="caution">
    <text evidence="2">The sequence shown here is derived from an EMBL/GenBank/DDBJ whole genome shotgun (WGS) entry which is preliminary data.</text>
</comment>
<reference evidence="2" key="1">
    <citation type="submission" date="2022-10" db="EMBL/GenBank/DDBJ databases">
        <title>Adaptive evolution leads to modifications in subtelomeric GC content in a zoonotic Cryptosporidium species.</title>
        <authorList>
            <person name="Li J."/>
            <person name="Feng Y."/>
            <person name="Xiao L."/>
        </authorList>
    </citation>
    <scope>NUCLEOTIDE SEQUENCE</scope>
    <source>
        <strain evidence="2">25894</strain>
    </source>
</reference>
<feature type="region of interest" description="Disordered" evidence="1">
    <location>
        <begin position="951"/>
        <end position="1060"/>
    </location>
</feature>
<evidence type="ECO:0000256" key="1">
    <source>
        <dbReference type="SAM" id="MobiDB-lite"/>
    </source>
</evidence>
<name>A0ABQ8P4A5_9CRYT</name>
<protein>
    <submittedName>
        <fullName evidence="2">Uncharacterized protein</fullName>
    </submittedName>
</protein>
<dbReference type="EMBL" id="JAPCXB010000116">
    <property type="protein sequence ID" value="KAJ1607714.1"/>
    <property type="molecule type" value="Genomic_DNA"/>
</dbReference>
<feature type="region of interest" description="Disordered" evidence="1">
    <location>
        <begin position="268"/>
        <end position="290"/>
    </location>
</feature>
<feature type="region of interest" description="Disordered" evidence="1">
    <location>
        <begin position="69"/>
        <end position="103"/>
    </location>
</feature>
<feature type="region of interest" description="Disordered" evidence="1">
    <location>
        <begin position="121"/>
        <end position="190"/>
    </location>
</feature>
<dbReference type="Proteomes" id="UP001071777">
    <property type="component" value="Unassembled WGS sequence"/>
</dbReference>
<keyword evidence="3" id="KW-1185">Reference proteome</keyword>
<gene>
    <name evidence="2" type="ORF">OJ252_2785</name>
</gene>
<sequence>MQNVGLRSIRGLGLDPDPNPDKDLDPFGRIPDLNFHLRRYSARDGLVSSFDMSCFVESRSQELELELKSGQVRPLRDQTGRAGGRDRLGPGLHHVPEGGQTGFSQKALPETLLASADPAQVCREDGGPEASGSGGLGGAGSPAKPLRQRQSSPGQSQHDQNQSRLWFPLDSGGGFPGQNEGSEPLHQQVPAGSGLHLESLARVRAPWGGPGAGVSLRGAPLLHRVQQGGVLGAVPWELLQRAPPGRGGGSGATLFGIYEWFDSYSRADRASGPDEQGRGGDEQLESSGDSAGVTELNLVCRRFGCVLESRGDVRTEISMAGTCDVGYLGREDSPGGAWESNLSVSLAGSRLGFRMADFGRAARPLDGGGLQVKRSLRFISKPVTVQLHYPHVEELYDAEQEHEQEQEQEPVWELCEGGGGGGCEGRGGPERERDNADLETLQQSGGGQQEQDVRASSFGLQSHAGQVCPGGRVLAPEQGLGGQQNHPETELPAAVRPELEHLALDDQDDLETPRGLERRRMPAFWVGYPNFESFQRSRDLLNGPGFTRNIIKNGTELALDQINYCFQPSNIQIFQIQTDDAPESFVLQSPYLFYEVEHKSVGDSLGLEKILRILSPLELVNELSFDLDVFFSSGLFSSRAPSSSRIPIPFDLRASNCICYSQARAELGQESGSGGHAEYYKLKINEVLWRIMQENENPGKYRFKERRRRRVYLMQKGECGGVGFHITIEGTLPVFGQREGLQFQKYLIKFKPFLTLVSTLPLKLDYRLLICADNNTNTGVGTDTGIDNNIGRLGDLCSGKLEYMRPRSLYLPSSLFEADPRVRLEIGVGSRREDGGASGFSVIWSCLIDLGGDFRLGVWRSQSSVAAGPAGGDQLQDSPSSQLIGEMVPGKSSSSMFSVYNLERSPGAGYPLAWVIHSKHWFSSVGSDLGSSHVVRAELVRPVRRLDQALRRDQAQERGLHGTDKRQAAQTGLEPVPGVRGLQRDGAPRQDWPGRLQLCVQGHPAGGRAPREQGQSPGRTPAPIPEDDGGEQLRESSPSRRAPQDTPASFWTRTDLGSFF</sequence>
<evidence type="ECO:0000313" key="2">
    <source>
        <dbReference type="EMBL" id="KAJ1607714.1"/>
    </source>
</evidence>
<feature type="compositionally biased region" description="Basic and acidic residues" evidence="1">
    <location>
        <begin position="951"/>
        <end position="967"/>
    </location>
</feature>
<feature type="region of interest" description="Disordered" evidence="1">
    <location>
        <begin position="1"/>
        <end position="25"/>
    </location>
</feature>
<feature type="region of interest" description="Disordered" evidence="1">
    <location>
        <begin position="398"/>
        <end position="433"/>
    </location>
</feature>
<evidence type="ECO:0000313" key="3">
    <source>
        <dbReference type="Proteomes" id="UP001071777"/>
    </source>
</evidence>
<feature type="compositionally biased region" description="Gly residues" evidence="1">
    <location>
        <begin position="416"/>
        <end position="426"/>
    </location>
</feature>
<feature type="region of interest" description="Disordered" evidence="1">
    <location>
        <begin position="866"/>
        <end position="887"/>
    </location>
</feature>
<proteinExistence type="predicted"/>
<accession>A0ABQ8P4A5</accession>
<feature type="compositionally biased region" description="Polar residues" evidence="1">
    <location>
        <begin position="148"/>
        <end position="164"/>
    </location>
</feature>